<accession>A0A0V7ZNC2</accession>
<proteinExistence type="predicted"/>
<evidence type="ECO:0000313" key="2">
    <source>
        <dbReference type="EMBL" id="KST66212.1"/>
    </source>
</evidence>
<feature type="transmembrane region" description="Helical" evidence="1">
    <location>
        <begin position="44"/>
        <end position="64"/>
    </location>
</feature>
<keyword evidence="1" id="KW-0472">Membrane</keyword>
<feature type="transmembrane region" description="Helical" evidence="1">
    <location>
        <begin position="76"/>
        <end position="92"/>
    </location>
</feature>
<sequence length="102" mass="11709">MKKNIVTSIKFISTILITCAIGLELWNIYAIYTQAQIPNFLHPVFWIERVAVISHLIEAIIATYFAPSRNKTPIKYGIYTFFVGTVGLLELFDKTNNLLEDR</sequence>
<dbReference type="AlphaFoldDB" id="A0A0V7ZNC2"/>
<dbReference type="EMBL" id="LMTZ01000098">
    <property type="protein sequence ID" value="KST66212.1"/>
    <property type="molecule type" value="Genomic_DNA"/>
</dbReference>
<gene>
    <name evidence="2" type="ORF">BC008_24890</name>
</gene>
<name>A0A0V7ZNC2_9CYAN</name>
<keyword evidence="1" id="KW-0812">Transmembrane</keyword>
<reference evidence="2 3" key="1">
    <citation type="journal article" date="2015" name="Genome Announc.">
        <title>Draft Genome of the Euendolithic (true boring) Cyanobacterium Mastigocoleus testarum strain BC008.</title>
        <authorList>
            <person name="Guida B.S."/>
            <person name="Garcia-Pichel F."/>
        </authorList>
    </citation>
    <scope>NUCLEOTIDE SEQUENCE [LARGE SCALE GENOMIC DNA]</scope>
    <source>
        <strain evidence="2 3">BC008</strain>
    </source>
</reference>
<dbReference type="Proteomes" id="UP000053372">
    <property type="component" value="Unassembled WGS sequence"/>
</dbReference>
<evidence type="ECO:0000256" key="1">
    <source>
        <dbReference type="SAM" id="Phobius"/>
    </source>
</evidence>
<organism evidence="2 3">
    <name type="scientific">Mastigocoleus testarum BC008</name>
    <dbReference type="NCBI Taxonomy" id="371196"/>
    <lineage>
        <taxon>Bacteria</taxon>
        <taxon>Bacillati</taxon>
        <taxon>Cyanobacteriota</taxon>
        <taxon>Cyanophyceae</taxon>
        <taxon>Nostocales</taxon>
        <taxon>Hapalosiphonaceae</taxon>
        <taxon>Mastigocoleus</taxon>
    </lineage>
</organism>
<dbReference type="RefSeq" id="WP_058183828.1">
    <property type="nucleotide sequence ID" value="NZ_LMTZ01000098.1"/>
</dbReference>
<comment type="caution">
    <text evidence="2">The sequence shown here is derived from an EMBL/GenBank/DDBJ whole genome shotgun (WGS) entry which is preliminary data.</text>
</comment>
<feature type="transmembrane region" description="Helical" evidence="1">
    <location>
        <begin position="12"/>
        <end position="32"/>
    </location>
</feature>
<keyword evidence="3" id="KW-1185">Reference proteome</keyword>
<evidence type="ECO:0000313" key="3">
    <source>
        <dbReference type="Proteomes" id="UP000053372"/>
    </source>
</evidence>
<keyword evidence="1" id="KW-1133">Transmembrane helix</keyword>
<protein>
    <submittedName>
        <fullName evidence="2">Uncharacterized protein</fullName>
    </submittedName>
</protein>
<dbReference type="OrthoDB" id="573258at2"/>